<comment type="caution">
    <text evidence="2">The sequence shown here is derived from an EMBL/GenBank/DDBJ whole genome shotgun (WGS) entry which is preliminary data.</text>
</comment>
<sequence length="204" mass="23172">MFRAEIRMLFSEAGQAHHLDPAALVAVAQTESSGIVTTRIHGRDEPLIRFEGHYFDKRLSPADQAKARALKLSSPRAGATPNPAGQAARWQMLDKACRINRDAAYESTSWGVGQVMGAHWHWLGYVSVAEMVETVRSAVPEQIELMSRFIVYSNLRDILNKHDWQKFAYSYNGPLYAKNRYDRKLAQNYALYQPLFPAFITPEE</sequence>
<gene>
    <name evidence="2" type="ORF">HNQ68_002909</name>
</gene>
<keyword evidence="3" id="KW-1185">Reference proteome</keyword>
<dbReference type="EMBL" id="JACHIL010000005">
    <property type="protein sequence ID" value="MBB5092355.1"/>
    <property type="molecule type" value="Genomic_DNA"/>
</dbReference>
<dbReference type="InterPro" id="IPR023346">
    <property type="entry name" value="Lysozyme-like_dom_sf"/>
</dbReference>
<dbReference type="InterPro" id="IPR024408">
    <property type="entry name" value="Muramidase"/>
</dbReference>
<reference evidence="2 3" key="1">
    <citation type="submission" date="2020-08" db="EMBL/GenBank/DDBJ databases">
        <title>Genomic Encyclopedia of Type Strains, Phase IV (KMG-IV): sequencing the most valuable type-strain genomes for metagenomic binning, comparative biology and taxonomic classification.</title>
        <authorList>
            <person name="Goeker M."/>
        </authorList>
    </citation>
    <scope>NUCLEOTIDE SEQUENCE [LARGE SCALE GENOMIC DNA]</scope>
    <source>
        <strain evidence="2 3">DSM 25620</strain>
    </source>
</reference>
<dbReference type="RefSeq" id="WP_151160043.1">
    <property type="nucleotide sequence ID" value="NZ_JACHIL010000005.1"/>
</dbReference>
<name>A0A7W8EP98_9HYPH</name>
<accession>A0A7W8EP98</accession>
<proteinExistence type="predicted"/>
<dbReference type="AlphaFoldDB" id="A0A7W8EP98"/>
<organism evidence="2 3">
    <name type="scientific">Pseudochrobactrum saccharolyticum</name>
    <dbReference type="NCBI Taxonomy" id="354352"/>
    <lineage>
        <taxon>Bacteria</taxon>
        <taxon>Pseudomonadati</taxon>
        <taxon>Pseudomonadota</taxon>
        <taxon>Alphaproteobacteria</taxon>
        <taxon>Hyphomicrobiales</taxon>
        <taxon>Brucellaceae</taxon>
        <taxon>Pseudochrobactrum</taxon>
    </lineage>
</organism>
<protein>
    <recommendedName>
        <fullName evidence="1">N-acetylmuramidase domain-containing protein</fullName>
    </recommendedName>
</protein>
<evidence type="ECO:0000313" key="2">
    <source>
        <dbReference type="EMBL" id="MBB5092355.1"/>
    </source>
</evidence>
<evidence type="ECO:0000313" key="3">
    <source>
        <dbReference type="Proteomes" id="UP000531231"/>
    </source>
</evidence>
<dbReference type="Proteomes" id="UP000531231">
    <property type="component" value="Unassembled WGS sequence"/>
</dbReference>
<feature type="domain" description="N-acetylmuramidase" evidence="1">
    <location>
        <begin position="20"/>
        <end position="192"/>
    </location>
</feature>
<evidence type="ECO:0000259" key="1">
    <source>
        <dbReference type="Pfam" id="PF11860"/>
    </source>
</evidence>
<dbReference type="Pfam" id="PF11860">
    <property type="entry name" value="Muramidase"/>
    <property type="match status" value="1"/>
</dbReference>
<dbReference type="SUPFAM" id="SSF53955">
    <property type="entry name" value="Lysozyme-like"/>
    <property type="match status" value="1"/>
</dbReference>